<dbReference type="InterPro" id="IPR038257">
    <property type="entry name" value="CRISPR-assoc_Cas3_HD_sf"/>
</dbReference>
<keyword evidence="8" id="KW-0067">ATP-binding</keyword>
<accession>A0A4Q9VR94</accession>
<keyword evidence="5" id="KW-0547">Nucleotide-binding</keyword>
<dbReference type="GO" id="GO:0004518">
    <property type="term" value="F:nuclease activity"/>
    <property type="evidence" value="ECO:0007669"/>
    <property type="project" value="UniProtKB-KW"/>
</dbReference>
<dbReference type="SMART" id="SM00487">
    <property type="entry name" value="DEXDc"/>
    <property type="match status" value="1"/>
</dbReference>
<dbReference type="NCBIfam" id="TIGR01587">
    <property type="entry name" value="cas3_core"/>
    <property type="match status" value="1"/>
</dbReference>
<keyword evidence="4" id="KW-0479">Metal-binding</keyword>
<feature type="domain" description="Helicase ATP-binding" evidence="10">
    <location>
        <begin position="246"/>
        <end position="430"/>
    </location>
</feature>
<comment type="caution">
    <text evidence="12">The sequence shown here is derived from an EMBL/GenBank/DDBJ whole genome shotgun (WGS) entry which is preliminary data.</text>
</comment>
<feature type="domain" description="HD Cas3-type" evidence="11">
    <location>
        <begin position="11"/>
        <end position="185"/>
    </location>
</feature>
<evidence type="ECO:0000256" key="5">
    <source>
        <dbReference type="ARBA" id="ARBA00022741"/>
    </source>
</evidence>
<dbReference type="InterPro" id="IPR006674">
    <property type="entry name" value="HD_domain"/>
</dbReference>
<dbReference type="CDD" id="cd09641">
    <property type="entry name" value="Cas3''_I"/>
    <property type="match status" value="1"/>
</dbReference>
<sequence>MFHAHSLTERPESGWQPLADHLVAVGALAGARGGKFGATTAARYAGLLHDLGKYTLAFQRRIRDDWGKVDHATAGAKMAVTLATPSNPRLQTPDLLIARILAHAIAGHHAGLPDSIGTVGALDDRFSRELEPLVDQWRNEIAPDATGLMPPFDLSDVKSGPERLPRALAFFGRMVFSTLVDADFRDTEAFYAAAEGKPVDRDWPRLPDVVDRLIVRLDAHMAALAAGAADTPVNRLRGEILGNVRAGAAKSTGLFTLTVPTGGGKTLASLAFALDHAKRHGLDRIVYAIPFTSVIDQTAEIFRDVLGDDVVLEHHSSIDEEKLGGRTARDKLRLAMEDWAAPIVVTTNVQLFESLHSHRPSRARRLHNLARAVIVLDEAQTIPRPVLRPCVAAIGELAKRYGTSVVLCTATQPALGKADGFPDGPDLDPSRELAPEPDRLTRALARVRLARVGDLDDEALVSALEASRQGLVIVNSRRHALALFDCARAAGLDGVTHLSTRQYAADRVRILAGVRQRLKDGRPCRVIATSLVEAGVDVDFPRVWRAEAGLDQIAQAAGRCNREGKRPIDESLVTVFRAPDHPPPREIAGLVADMGRVSARHDDLLTNAAIRDYFGEVFWRIGPERLDVHGVMKAWRLSAGVPSFDYRKVGEAFRLIDSEMAPVIVAIEAEAKQAIDDLERSFLPPGSAARKLQRFLVQIPPRIRFGLIARGDVRLIRERDLGDQFAVLVTDKLYRADVGLHWEAADGNDLDLLMA</sequence>
<protein>
    <submittedName>
        <fullName evidence="12">CRISPR-associated helicase Cas3</fullName>
    </submittedName>
</protein>
<dbReference type="InterPro" id="IPR014001">
    <property type="entry name" value="Helicase_ATP-bd"/>
</dbReference>
<evidence type="ECO:0000313" key="13">
    <source>
        <dbReference type="Proteomes" id="UP000292781"/>
    </source>
</evidence>
<dbReference type="GO" id="GO:0003676">
    <property type="term" value="F:nucleic acid binding"/>
    <property type="evidence" value="ECO:0007669"/>
    <property type="project" value="InterPro"/>
</dbReference>
<evidence type="ECO:0000256" key="3">
    <source>
        <dbReference type="ARBA" id="ARBA00022722"/>
    </source>
</evidence>
<evidence type="ECO:0000256" key="9">
    <source>
        <dbReference type="ARBA" id="ARBA00023118"/>
    </source>
</evidence>
<evidence type="ECO:0000256" key="8">
    <source>
        <dbReference type="ARBA" id="ARBA00022840"/>
    </source>
</evidence>
<dbReference type="GO" id="GO:0016787">
    <property type="term" value="F:hydrolase activity"/>
    <property type="evidence" value="ECO:0007669"/>
    <property type="project" value="UniProtKB-KW"/>
</dbReference>
<evidence type="ECO:0000259" key="10">
    <source>
        <dbReference type="PROSITE" id="PS51192"/>
    </source>
</evidence>
<dbReference type="EMBL" id="SJFN01000011">
    <property type="protein sequence ID" value="TBW38408.1"/>
    <property type="molecule type" value="Genomic_DNA"/>
</dbReference>
<dbReference type="NCBIfam" id="TIGR01596">
    <property type="entry name" value="cas3_HD"/>
    <property type="match status" value="1"/>
</dbReference>
<evidence type="ECO:0000256" key="7">
    <source>
        <dbReference type="ARBA" id="ARBA00022806"/>
    </source>
</evidence>
<dbReference type="GO" id="GO:0051607">
    <property type="term" value="P:defense response to virus"/>
    <property type="evidence" value="ECO:0007669"/>
    <property type="project" value="UniProtKB-KW"/>
</dbReference>
<dbReference type="CDD" id="cd17930">
    <property type="entry name" value="DEXHc_cas3"/>
    <property type="match status" value="1"/>
</dbReference>
<dbReference type="Pfam" id="PF01966">
    <property type="entry name" value="HD"/>
    <property type="match status" value="1"/>
</dbReference>
<dbReference type="InterPro" id="IPR011545">
    <property type="entry name" value="DEAD/DEAH_box_helicase_dom"/>
</dbReference>
<dbReference type="PROSITE" id="PS51643">
    <property type="entry name" value="HD_CAS3"/>
    <property type="match status" value="1"/>
</dbReference>
<dbReference type="OrthoDB" id="9810236at2"/>
<dbReference type="GO" id="GO:0046872">
    <property type="term" value="F:metal ion binding"/>
    <property type="evidence" value="ECO:0007669"/>
    <property type="project" value="UniProtKB-KW"/>
</dbReference>
<evidence type="ECO:0000256" key="4">
    <source>
        <dbReference type="ARBA" id="ARBA00022723"/>
    </source>
</evidence>
<keyword evidence="6" id="KW-0378">Hydrolase</keyword>
<comment type="similarity">
    <text evidence="2">In the central section; belongs to the CRISPR-associated helicase Cas3 family.</text>
</comment>
<name>A0A4Q9VR94_9HYPH</name>
<proteinExistence type="inferred from homology"/>
<dbReference type="SUPFAM" id="SSF52540">
    <property type="entry name" value="P-loop containing nucleoside triphosphate hydrolases"/>
    <property type="match status" value="1"/>
</dbReference>
<dbReference type="Pfam" id="PF22590">
    <property type="entry name" value="Cas3-like_C_2"/>
    <property type="match status" value="1"/>
</dbReference>
<dbReference type="AlphaFoldDB" id="A0A4Q9VR94"/>
<dbReference type="Proteomes" id="UP000292781">
    <property type="component" value="Unassembled WGS sequence"/>
</dbReference>
<evidence type="ECO:0000313" key="12">
    <source>
        <dbReference type="EMBL" id="TBW38408.1"/>
    </source>
</evidence>
<comment type="similarity">
    <text evidence="1">In the N-terminal section; belongs to the CRISPR-associated nuclease Cas3-HD family.</text>
</comment>
<dbReference type="GO" id="GO:0004386">
    <property type="term" value="F:helicase activity"/>
    <property type="evidence" value="ECO:0007669"/>
    <property type="project" value="UniProtKB-KW"/>
</dbReference>
<dbReference type="InterPro" id="IPR006474">
    <property type="entry name" value="Helicase_Cas3_CRISPR-ass_core"/>
</dbReference>
<dbReference type="RefSeq" id="WP_131308538.1">
    <property type="nucleotide sequence ID" value="NZ_SJFN01000011.1"/>
</dbReference>
<organism evidence="12 13">
    <name type="scientific">Siculibacillus lacustris</name>
    <dbReference type="NCBI Taxonomy" id="1549641"/>
    <lineage>
        <taxon>Bacteria</taxon>
        <taxon>Pseudomonadati</taxon>
        <taxon>Pseudomonadota</taxon>
        <taxon>Alphaproteobacteria</taxon>
        <taxon>Hyphomicrobiales</taxon>
        <taxon>Ancalomicrobiaceae</taxon>
        <taxon>Siculibacillus</taxon>
    </lineage>
</organism>
<gene>
    <name evidence="12" type="primary">cas3</name>
    <name evidence="12" type="ORF">EYW49_09050</name>
</gene>
<evidence type="ECO:0000259" key="11">
    <source>
        <dbReference type="PROSITE" id="PS51643"/>
    </source>
</evidence>
<evidence type="ECO:0000256" key="6">
    <source>
        <dbReference type="ARBA" id="ARBA00022801"/>
    </source>
</evidence>
<keyword evidence="3" id="KW-0540">Nuclease</keyword>
<dbReference type="PROSITE" id="PS51192">
    <property type="entry name" value="HELICASE_ATP_BIND_1"/>
    <property type="match status" value="1"/>
</dbReference>
<dbReference type="GO" id="GO:0005524">
    <property type="term" value="F:ATP binding"/>
    <property type="evidence" value="ECO:0007669"/>
    <property type="project" value="UniProtKB-KW"/>
</dbReference>
<evidence type="ECO:0000256" key="2">
    <source>
        <dbReference type="ARBA" id="ARBA00009046"/>
    </source>
</evidence>
<reference evidence="12 13" key="1">
    <citation type="submission" date="2019-02" db="EMBL/GenBank/DDBJ databases">
        <title>Siculibacillus lacustris gen. nov., sp. nov., a new rosette-forming bacterium isolated from a freshwater crater lake (Lake St. Ana, Romania).</title>
        <authorList>
            <person name="Felfoldi T."/>
            <person name="Marton Z."/>
            <person name="Szabo A."/>
            <person name="Mentes A."/>
            <person name="Boka K."/>
            <person name="Marialigeti K."/>
            <person name="Mathe I."/>
            <person name="Koncz M."/>
            <person name="Schumann P."/>
            <person name="Toth E."/>
        </authorList>
    </citation>
    <scope>NUCLEOTIDE SEQUENCE [LARGE SCALE GENOMIC DNA]</scope>
    <source>
        <strain evidence="12 13">SA-279</strain>
    </source>
</reference>
<dbReference type="Gene3D" id="3.40.50.300">
    <property type="entry name" value="P-loop containing nucleotide triphosphate hydrolases"/>
    <property type="match status" value="2"/>
</dbReference>
<dbReference type="InterPro" id="IPR006483">
    <property type="entry name" value="CRISPR-assoc_Cas3_HD"/>
</dbReference>
<dbReference type="SUPFAM" id="SSF109604">
    <property type="entry name" value="HD-domain/PDEase-like"/>
    <property type="match status" value="1"/>
</dbReference>
<dbReference type="InterPro" id="IPR027417">
    <property type="entry name" value="P-loop_NTPase"/>
</dbReference>
<dbReference type="Pfam" id="PF00270">
    <property type="entry name" value="DEAD"/>
    <property type="match status" value="1"/>
</dbReference>
<keyword evidence="13" id="KW-1185">Reference proteome</keyword>
<dbReference type="InterPro" id="IPR054712">
    <property type="entry name" value="Cas3-like_dom"/>
</dbReference>
<keyword evidence="7" id="KW-0347">Helicase</keyword>
<keyword evidence="9" id="KW-0051">Antiviral defense</keyword>
<evidence type="ECO:0000256" key="1">
    <source>
        <dbReference type="ARBA" id="ARBA00006847"/>
    </source>
</evidence>
<dbReference type="Gene3D" id="1.10.3210.30">
    <property type="match status" value="1"/>
</dbReference>